<keyword evidence="2" id="KW-1185">Reference proteome</keyword>
<dbReference type="RefSeq" id="WP_284378007.1">
    <property type="nucleotide sequence ID" value="NZ_BSNM01000002.1"/>
</dbReference>
<reference evidence="1" key="1">
    <citation type="journal article" date="2014" name="Int. J. Syst. Evol. Microbiol.">
        <title>Complete genome sequence of Corynebacterium casei LMG S-19264T (=DSM 44701T), isolated from a smear-ripened cheese.</title>
        <authorList>
            <consortium name="US DOE Joint Genome Institute (JGI-PGF)"/>
            <person name="Walter F."/>
            <person name="Albersmeier A."/>
            <person name="Kalinowski J."/>
            <person name="Ruckert C."/>
        </authorList>
    </citation>
    <scope>NUCLEOTIDE SEQUENCE</scope>
    <source>
        <strain evidence="1">NBRC 110071</strain>
    </source>
</reference>
<proteinExistence type="predicted"/>
<evidence type="ECO:0000313" key="2">
    <source>
        <dbReference type="Proteomes" id="UP001161389"/>
    </source>
</evidence>
<reference evidence="1" key="2">
    <citation type="submission" date="2023-01" db="EMBL/GenBank/DDBJ databases">
        <title>Draft genome sequence of Litoribrevibacter albus strain NBRC 110071.</title>
        <authorList>
            <person name="Sun Q."/>
            <person name="Mori K."/>
        </authorList>
    </citation>
    <scope>NUCLEOTIDE SEQUENCE</scope>
    <source>
        <strain evidence="1">NBRC 110071</strain>
    </source>
</reference>
<dbReference type="PANTHER" id="PTHR37811">
    <property type="entry name" value="BLL5343 PROTEIN"/>
    <property type="match status" value="1"/>
</dbReference>
<dbReference type="SUPFAM" id="SSF54909">
    <property type="entry name" value="Dimeric alpha+beta barrel"/>
    <property type="match status" value="1"/>
</dbReference>
<dbReference type="AlphaFoldDB" id="A0AA37S5V9"/>
<dbReference type="InterPro" id="IPR052936">
    <property type="entry name" value="Jasmonate_Hydroxylase-like"/>
</dbReference>
<organism evidence="1 2">
    <name type="scientific">Litoribrevibacter albus</name>
    <dbReference type="NCBI Taxonomy" id="1473156"/>
    <lineage>
        <taxon>Bacteria</taxon>
        <taxon>Pseudomonadati</taxon>
        <taxon>Pseudomonadota</taxon>
        <taxon>Gammaproteobacteria</taxon>
        <taxon>Oceanospirillales</taxon>
        <taxon>Oceanospirillaceae</taxon>
        <taxon>Litoribrevibacter</taxon>
    </lineage>
</organism>
<sequence>MFAVIFRAKVKELDQQYSEMAAKLRDIAMNEFGCTDFISLTEGDQEIAVSYWPSEENIKNWKQHSDHLIAQSFGKKKWYSHYQVEVVEIKRSYASA</sequence>
<dbReference type="InterPro" id="IPR011008">
    <property type="entry name" value="Dimeric_a/b-barrel"/>
</dbReference>
<accession>A0AA37S5V9</accession>
<dbReference type="PANTHER" id="PTHR37811:SF2">
    <property type="entry name" value="ABM DOMAIN-CONTAINING PROTEIN"/>
    <property type="match status" value="1"/>
</dbReference>
<evidence type="ECO:0000313" key="1">
    <source>
        <dbReference type="EMBL" id="GLQ29856.1"/>
    </source>
</evidence>
<comment type="caution">
    <text evidence="1">The sequence shown here is derived from an EMBL/GenBank/DDBJ whole genome shotgun (WGS) entry which is preliminary data.</text>
</comment>
<name>A0AA37S5V9_9GAMM</name>
<protein>
    <submittedName>
        <fullName evidence="1">Polysaccharide biosynthesis protein</fullName>
    </submittedName>
</protein>
<dbReference type="Proteomes" id="UP001161389">
    <property type="component" value="Unassembled WGS sequence"/>
</dbReference>
<dbReference type="EMBL" id="BSNM01000002">
    <property type="protein sequence ID" value="GLQ29856.1"/>
    <property type="molecule type" value="Genomic_DNA"/>
</dbReference>
<gene>
    <name evidence="1" type="ORF">GCM10007876_03340</name>
</gene>
<dbReference type="Gene3D" id="3.30.70.100">
    <property type="match status" value="1"/>
</dbReference>